<feature type="transmembrane region" description="Helical" evidence="5">
    <location>
        <begin position="407"/>
        <end position="425"/>
    </location>
</feature>
<feature type="transmembrane region" description="Helical" evidence="5">
    <location>
        <begin position="431"/>
        <end position="448"/>
    </location>
</feature>
<feature type="transmembrane region" description="Helical" evidence="5">
    <location>
        <begin position="460"/>
        <end position="479"/>
    </location>
</feature>
<dbReference type="PROSITE" id="PS50042">
    <property type="entry name" value="CNMP_BINDING_3"/>
    <property type="match status" value="1"/>
</dbReference>
<dbReference type="PANTHER" id="PTHR10283">
    <property type="entry name" value="SOLUTE CARRIER FAMILY 13 MEMBER"/>
    <property type="match status" value="1"/>
</dbReference>
<accession>A0A077AVQ9</accession>
<organism evidence="7 8">
    <name type="scientific">Candidatus Odyssella acanthamoebae</name>
    <dbReference type="NCBI Taxonomy" id="91604"/>
    <lineage>
        <taxon>Bacteria</taxon>
        <taxon>Pseudomonadati</taxon>
        <taxon>Pseudomonadota</taxon>
        <taxon>Alphaproteobacteria</taxon>
        <taxon>Holosporales</taxon>
        <taxon>Candidatus Paracaedibacteraceae</taxon>
        <taxon>Candidatus Odyssella</taxon>
    </lineage>
</organism>
<evidence type="ECO:0000256" key="3">
    <source>
        <dbReference type="ARBA" id="ARBA00022989"/>
    </source>
</evidence>
<evidence type="ECO:0000256" key="4">
    <source>
        <dbReference type="ARBA" id="ARBA00023136"/>
    </source>
</evidence>
<reference evidence="7 8" key="1">
    <citation type="submission" date="2014-07" db="EMBL/GenBank/DDBJ databases">
        <title>Comparative genomic insights into amoeba endosymbionts belonging to the families of Holosporaceae and Candidatus Midichloriaceae within Rickettsiales.</title>
        <authorList>
            <person name="Wang Z."/>
            <person name="Wu M."/>
        </authorList>
    </citation>
    <scope>NUCLEOTIDE SEQUENCE [LARGE SCALE GENOMIC DNA]</scope>
    <source>
        <strain evidence="7">PRA3</strain>
    </source>
</reference>
<dbReference type="Gene3D" id="2.60.120.10">
    <property type="entry name" value="Jelly Rolls"/>
    <property type="match status" value="1"/>
</dbReference>
<name>A0A077AVQ9_9PROT</name>
<sequence length="610" mass="68253">MNLAQIIDQSPFLNNLYPTEKADIISTSEKITIPEGQTIYMQDARGELIYFLASGEVNILTDTHHQTKVPGDSFGEEVYFGTHRYLATAVAKKTSEIYIIPKASFKNLDRHTKSFSDSFFASFSELLTKEKLAIIAPKTTSSLSHTSYTEIFGWLFTLLVPLAVFQILELASITPESRLFLSFLSCSVSMWMFRLFPEFIPGVFLLMSTLIFGLAPTSVVLSGLSSETFVLIMSVFVISILITTSGLTHRVAIYLMNFASHSMLGLNLVIFLIGTILTPMVPSIASRCVLVTPVVSKMLHSLKINEKSFLSVQFAASAFFGCSIFANVILSSSLMNFVILGLLPVQEQDQFQWFGWLKAAGIYGITVAIGYFGFMLITMLLCEKKFTQKHLFAEQSQVLGHLRKEEIFAIGGMIFVTVGLLTNSLHKIHPSFVTLFIMFCTVGFGLISKNQFQRDVDWPFLIFMAAAVSITATIKYLGMDAWIANFLKIITSTTSSPTLFLTYIGVITLIARIFLPIAPAIVLLSTTFIPLAANEGVNPWLVTFIILVAADMWFVPYQNSFYIMFEEAGLIDNRLFYDRHKFIIYNFFVGVIKIGAFYISIPYWKSLGLM</sequence>
<dbReference type="GO" id="GO:0022857">
    <property type="term" value="F:transmembrane transporter activity"/>
    <property type="evidence" value="ECO:0007669"/>
    <property type="project" value="UniProtKB-ARBA"/>
</dbReference>
<feature type="transmembrane region" description="Helical" evidence="5">
    <location>
        <begin position="536"/>
        <end position="555"/>
    </location>
</feature>
<dbReference type="InterPro" id="IPR000595">
    <property type="entry name" value="cNMP-bd_dom"/>
</dbReference>
<keyword evidence="8" id="KW-1185">Reference proteome</keyword>
<keyword evidence="2 5" id="KW-0812">Transmembrane</keyword>
<dbReference type="CDD" id="cd00038">
    <property type="entry name" value="CAP_ED"/>
    <property type="match status" value="1"/>
</dbReference>
<feature type="domain" description="Cyclic nucleotide-binding" evidence="6">
    <location>
        <begin position="12"/>
        <end position="108"/>
    </location>
</feature>
<evidence type="ECO:0000259" key="6">
    <source>
        <dbReference type="PROSITE" id="PS50042"/>
    </source>
</evidence>
<proteinExistence type="predicted"/>
<dbReference type="Pfam" id="PF00939">
    <property type="entry name" value="Na_sulph_symp"/>
    <property type="match status" value="1"/>
</dbReference>
<dbReference type="GO" id="GO:0005886">
    <property type="term" value="C:plasma membrane"/>
    <property type="evidence" value="ECO:0007669"/>
    <property type="project" value="TreeGrafter"/>
</dbReference>
<dbReference type="AlphaFoldDB" id="A0A077AVQ9"/>
<dbReference type="HOGENOM" id="CLU_030721_0_0_5"/>
<evidence type="ECO:0000256" key="2">
    <source>
        <dbReference type="ARBA" id="ARBA00022692"/>
    </source>
</evidence>
<protein>
    <recommendedName>
        <fullName evidence="6">Cyclic nucleotide-binding domain-containing protein</fullName>
    </recommendedName>
</protein>
<dbReference type="InterPro" id="IPR001898">
    <property type="entry name" value="SLC13A/DASS"/>
</dbReference>
<feature type="transmembrane region" description="Helical" evidence="5">
    <location>
        <begin position="360"/>
        <end position="382"/>
    </location>
</feature>
<keyword evidence="4 5" id="KW-0472">Membrane</keyword>
<feature type="transmembrane region" description="Helical" evidence="5">
    <location>
        <begin position="229"/>
        <end position="247"/>
    </location>
</feature>
<dbReference type="OrthoDB" id="8740737at2"/>
<evidence type="ECO:0000313" key="8">
    <source>
        <dbReference type="Proteomes" id="UP000028926"/>
    </source>
</evidence>
<dbReference type="STRING" id="91604.ID47_06515"/>
<evidence type="ECO:0000313" key="7">
    <source>
        <dbReference type="EMBL" id="AIK96471.1"/>
    </source>
</evidence>
<dbReference type="SUPFAM" id="SSF51206">
    <property type="entry name" value="cAMP-binding domain-like"/>
    <property type="match status" value="1"/>
</dbReference>
<dbReference type="Proteomes" id="UP000028926">
    <property type="component" value="Chromosome"/>
</dbReference>
<evidence type="ECO:0000256" key="5">
    <source>
        <dbReference type="SAM" id="Phobius"/>
    </source>
</evidence>
<dbReference type="Pfam" id="PF00027">
    <property type="entry name" value="cNMP_binding"/>
    <property type="match status" value="1"/>
</dbReference>
<feature type="transmembrane region" description="Helical" evidence="5">
    <location>
        <begin position="314"/>
        <end position="340"/>
    </location>
</feature>
<feature type="transmembrane region" description="Helical" evidence="5">
    <location>
        <begin position="203"/>
        <end position="223"/>
    </location>
</feature>
<dbReference type="InterPro" id="IPR018490">
    <property type="entry name" value="cNMP-bd_dom_sf"/>
</dbReference>
<gene>
    <name evidence="7" type="ORF">ID47_06515</name>
</gene>
<dbReference type="SMART" id="SM00100">
    <property type="entry name" value="cNMP"/>
    <property type="match status" value="1"/>
</dbReference>
<dbReference type="InterPro" id="IPR014710">
    <property type="entry name" value="RmlC-like_jellyroll"/>
</dbReference>
<dbReference type="EMBL" id="CP008941">
    <property type="protein sequence ID" value="AIK96471.1"/>
    <property type="molecule type" value="Genomic_DNA"/>
</dbReference>
<dbReference type="KEGG" id="paca:ID47_06515"/>
<feature type="transmembrane region" description="Helical" evidence="5">
    <location>
        <begin position="499"/>
        <end position="524"/>
    </location>
</feature>
<dbReference type="RefSeq" id="WP_038464907.1">
    <property type="nucleotide sequence ID" value="NZ_CP008941.1"/>
</dbReference>
<comment type="subcellular location">
    <subcellularLocation>
        <location evidence="1">Membrane</location>
        <topology evidence="1">Multi-pass membrane protein</topology>
    </subcellularLocation>
</comment>
<keyword evidence="3 5" id="KW-1133">Transmembrane helix</keyword>
<feature type="transmembrane region" description="Helical" evidence="5">
    <location>
        <begin position="151"/>
        <end position="173"/>
    </location>
</feature>
<evidence type="ECO:0000256" key="1">
    <source>
        <dbReference type="ARBA" id="ARBA00004141"/>
    </source>
</evidence>
<dbReference type="eggNOG" id="COG0471">
    <property type="taxonomic scope" value="Bacteria"/>
</dbReference>
<feature type="transmembrane region" description="Helical" evidence="5">
    <location>
        <begin position="582"/>
        <end position="604"/>
    </location>
</feature>